<name>A0A8T2CMK4_ARASU</name>
<evidence type="ECO:0000256" key="1">
    <source>
        <dbReference type="ARBA" id="ARBA00007626"/>
    </source>
</evidence>
<dbReference type="PANTHER" id="PTHR45717:SF8">
    <property type="entry name" value="OS01G0301000 PROTEIN"/>
    <property type="match status" value="1"/>
</dbReference>
<keyword evidence="3" id="KW-1185">Reference proteome</keyword>
<dbReference type="Proteomes" id="UP000694251">
    <property type="component" value="Chromosome 6"/>
</dbReference>
<dbReference type="PANTHER" id="PTHR45717">
    <property type="entry name" value="OS12G0527900 PROTEIN"/>
    <property type="match status" value="1"/>
</dbReference>
<reference evidence="2 3" key="1">
    <citation type="submission" date="2020-12" db="EMBL/GenBank/DDBJ databases">
        <title>Concerted genomic and epigenomic changes stabilize Arabidopsis allopolyploids.</title>
        <authorList>
            <person name="Chen Z."/>
        </authorList>
    </citation>
    <scope>NUCLEOTIDE SEQUENCE [LARGE SCALE GENOMIC DNA]</scope>
    <source>
        <strain evidence="2">As9502</strain>
        <tissue evidence="2">Leaf</tissue>
    </source>
</reference>
<dbReference type="GO" id="GO:0005739">
    <property type="term" value="C:mitochondrion"/>
    <property type="evidence" value="ECO:0007669"/>
    <property type="project" value="TreeGrafter"/>
</dbReference>
<gene>
    <name evidence="2" type="ORF">ISN44_As06g036940</name>
</gene>
<comment type="caution">
    <text evidence="2">The sequence shown here is derived from an EMBL/GenBank/DDBJ whole genome shotgun (WGS) entry which is preliminary data.</text>
</comment>
<evidence type="ECO:0008006" key="4">
    <source>
        <dbReference type="Google" id="ProtNLM"/>
    </source>
</evidence>
<evidence type="ECO:0000313" key="3">
    <source>
        <dbReference type="Proteomes" id="UP000694251"/>
    </source>
</evidence>
<organism evidence="2 3">
    <name type="scientific">Arabidopsis suecica</name>
    <name type="common">Swedish thale-cress</name>
    <name type="synonym">Cardaminopsis suecica</name>
    <dbReference type="NCBI Taxonomy" id="45249"/>
    <lineage>
        <taxon>Eukaryota</taxon>
        <taxon>Viridiplantae</taxon>
        <taxon>Streptophyta</taxon>
        <taxon>Embryophyta</taxon>
        <taxon>Tracheophyta</taxon>
        <taxon>Spermatophyta</taxon>
        <taxon>Magnoliopsida</taxon>
        <taxon>eudicotyledons</taxon>
        <taxon>Gunneridae</taxon>
        <taxon>Pentapetalae</taxon>
        <taxon>rosids</taxon>
        <taxon>malvids</taxon>
        <taxon>Brassicales</taxon>
        <taxon>Brassicaceae</taxon>
        <taxon>Camelineae</taxon>
        <taxon>Arabidopsis</taxon>
    </lineage>
</organism>
<dbReference type="EMBL" id="JAEFBJ010000006">
    <property type="protein sequence ID" value="KAG7599512.1"/>
    <property type="molecule type" value="Genomic_DNA"/>
</dbReference>
<proteinExistence type="inferred from homology"/>
<sequence>MMNFRRIMASGSHLFKIASTIENAPKIARTMENAPASIRFDVLAKAKVEDVRMEKKRIMLEKLQSLTGPEGRIGYTLKKLMRIEKKEHDPVTISDLIRWAFHLKRTGDNKSAIETLNLANIAIKNQSSDGDEGKVYLSRLFRRWEEEEKVGVAETLNEFRSKRFSITKADLLSWAKKLDKEGKHHHALEIFEWMEERKKMSFTTGEVAVFLDLILRTKGYTAADAYFRKLYPNLRHVDWMVRPPVTSSKPKILIGYELPKNEKGTRVVRCIGISGYNPTHFRY</sequence>
<accession>A0A8T2CMK4</accession>
<comment type="similarity">
    <text evidence="1">Belongs to the PPR family. P subfamily.</text>
</comment>
<protein>
    <recommendedName>
        <fullName evidence="4">Pentatricopeptide repeat-containing protein</fullName>
    </recommendedName>
</protein>
<dbReference type="OrthoDB" id="1107852at2759"/>
<evidence type="ECO:0000313" key="2">
    <source>
        <dbReference type="EMBL" id="KAG7599512.1"/>
    </source>
</evidence>
<dbReference type="AlphaFoldDB" id="A0A8T2CMK4"/>